<name>A0A2W5SM31_ACIJO</name>
<organism evidence="1 2">
    <name type="scientific">Acinetobacter johnsonii</name>
    <dbReference type="NCBI Taxonomy" id="40214"/>
    <lineage>
        <taxon>Bacteria</taxon>
        <taxon>Pseudomonadati</taxon>
        <taxon>Pseudomonadota</taxon>
        <taxon>Gammaproteobacteria</taxon>
        <taxon>Moraxellales</taxon>
        <taxon>Moraxellaceae</taxon>
        <taxon>Acinetobacter</taxon>
    </lineage>
</organism>
<evidence type="ECO:0000313" key="2">
    <source>
        <dbReference type="Proteomes" id="UP000249282"/>
    </source>
</evidence>
<evidence type="ECO:0000313" key="1">
    <source>
        <dbReference type="EMBL" id="PZQ83887.1"/>
    </source>
</evidence>
<dbReference type="EMBL" id="QFQJ01000180">
    <property type="protein sequence ID" value="PZQ83887.1"/>
    <property type="molecule type" value="Genomic_DNA"/>
</dbReference>
<gene>
    <name evidence="1" type="ORF">DI542_17950</name>
</gene>
<dbReference type="Proteomes" id="UP000249282">
    <property type="component" value="Unassembled WGS sequence"/>
</dbReference>
<proteinExistence type="predicted"/>
<dbReference type="AlphaFoldDB" id="A0A2W5SM31"/>
<accession>A0A2W5SM31</accession>
<sequence>MAKSIQSISSDINELIRKNGNEGITLKWDQFYHICGRDRLADVIMEKISSHLKKYDLYIIYGNNHVIIVRDFCWKPVTI</sequence>
<reference evidence="1 2" key="1">
    <citation type="submission" date="2017-11" db="EMBL/GenBank/DDBJ databases">
        <title>Infants hospitalized years apart are colonized by the same room-sourced microbial strains.</title>
        <authorList>
            <person name="Brooks B."/>
            <person name="Olm M.R."/>
            <person name="Firek B.A."/>
            <person name="Baker R."/>
            <person name="Thomas B.C."/>
            <person name="Morowitz M.J."/>
            <person name="Banfield J.F."/>
        </authorList>
    </citation>
    <scope>NUCLEOTIDE SEQUENCE [LARGE SCALE GENOMIC DNA]</scope>
    <source>
        <strain evidence="1">S2_003_000_R3_20</strain>
    </source>
</reference>
<protein>
    <submittedName>
        <fullName evidence="1">Uncharacterized protein</fullName>
    </submittedName>
</protein>
<comment type="caution">
    <text evidence="1">The sequence shown here is derived from an EMBL/GenBank/DDBJ whole genome shotgun (WGS) entry which is preliminary data.</text>
</comment>